<name>A0A4P9YB69_ROZAC</name>
<feature type="non-terminal residue" evidence="2">
    <location>
        <position position="430"/>
    </location>
</feature>
<accession>A0A4P9YB69</accession>
<protein>
    <submittedName>
        <fullName evidence="2">Uncharacterized protein</fullName>
    </submittedName>
</protein>
<evidence type="ECO:0000313" key="2">
    <source>
        <dbReference type="EMBL" id="RKP16543.1"/>
    </source>
</evidence>
<dbReference type="AlphaFoldDB" id="A0A4P9YB69"/>
<proteinExistence type="predicted"/>
<feature type="compositionally biased region" description="Basic and acidic residues" evidence="1">
    <location>
        <begin position="153"/>
        <end position="162"/>
    </location>
</feature>
<feature type="region of interest" description="Disordered" evidence="1">
    <location>
        <begin position="129"/>
        <end position="162"/>
    </location>
</feature>
<evidence type="ECO:0000256" key="1">
    <source>
        <dbReference type="SAM" id="MobiDB-lite"/>
    </source>
</evidence>
<evidence type="ECO:0000313" key="3">
    <source>
        <dbReference type="Proteomes" id="UP000281549"/>
    </source>
</evidence>
<sequence>MVVMNLQNTIVYVLNAFFDFFLSEKIEIHYSDCADSQKDIFNEIETYISFLQKSLEASIVHIHGTIKIWKESFIDSSKTYMRFYNIPSSSFEKLPGHHGTFEIEDNLLIQTQETIDIWMKILSENDKKGIGAGNTMTSENDDNYENENSLYSDNKDKNDENEKNLKHQENYESDAHVKEQPINLSSQDDKQCVHLDTSSKVLSSVINPLNNFSVNVNSRGKSKSTNSIFQNKPHPDHYQMRSMSAINHSKCFPINSPHEIPAVNTASQTFQGPIEKVEGHEKSFYSEKKPKEDVSCDNSILIGNMFPDMSSKSTEVNSSDFDRINISVALNMEQQEFLEDLKINKNSKESLQIVEMNQFERKRSLSVSVSDPTLGTKFSKIDSTDSILISSESDNNFNDQIIIKENKLKGGTLLGLVQVLVENLFDSKNV</sequence>
<dbReference type="Proteomes" id="UP000281549">
    <property type="component" value="Unassembled WGS sequence"/>
</dbReference>
<dbReference type="EMBL" id="ML006434">
    <property type="protein sequence ID" value="RKP16543.1"/>
    <property type="molecule type" value="Genomic_DNA"/>
</dbReference>
<organism evidence="2 3">
    <name type="scientific">Rozella allomycis (strain CSF55)</name>
    <dbReference type="NCBI Taxonomy" id="988480"/>
    <lineage>
        <taxon>Eukaryota</taxon>
        <taxon>Fungi</taxon>
        <taxon>Fungi incertae sedis</taxon>
        <taxon>Cryptomycota</taxon>
        <taxon>Cryptomycota incertae sedis</taxon>
        <taxon>Rozella</taxon>
    </lineage>
</organism>
<gene>
    <name evidence="2" type="ORF">ROZALSC1DRAFT_31542</name>
</gene>
<reference evidence="3" key="1">
    <citation type="journal article" date="2018" name="Nat. Microbiol.">
        <title>Leveraging single-cell genomics to expand the fungal tree of life.</title>
        <authorList>
            <person name="Ahrendt S.R."/>
            <person name="Quandt C.A."/>
            <person name="Ciobanu D."/>
            <person name="Clum A."/>
            <person name="Salamov A."/>
            <person name="Andreopoulos B."/>
            <person name="Cheng J.F."/>
            <person name="Woyke T."/>
            <person name="Pelin A."/>
            <person name="Henrissat B."/>
            <person name="Reynolds N.K."/>
            <person name="Benny G.L."/>
            <person name="Smith M.E."/>
            <person name="James T.Y."/>
            <person name="Grigoriev I.V."/>
        </authorList>
    </citation>
    <scope>NUCLEOTIDE SEQUENCE [LARGE SCALE GENOMIC DNA]</scope>
    <source>
        <strain evidence="3">CSF55</strain>
    </source>
</reference>